<dbReference type="RefSeq" id="WP_149767340.1">
    <property type="nucleotide sequence ID" value="NZ_VDFQ02000001.1"/>
</dbReference>
<name>A0A5Q6S2C4_9ACTN</name>
<dbReference type="Pfam" id="PF22673">
    <property type="entry name" value="MCP-like_PDC_1"/>
    <property type="match status" value="1"/>
</dbReference>
<dbReference type="CDD" id="cd12913">
    <property type="entry name" value="PDC1_MCP_like"/>
    <property type="match status" value="1"/>
</dbReference>
<accession>A0A5Q6S2C4</accession>
<dbReference type="Proteomes" id="UP000307768">
    <property type="component" value="Unassembled WGS sequence"/>
</dbReference>
<evidence type="ECO:0008006" key="3">
    <source>
        <dbReference type="Google" id="ProtNLM"/>
    </source>
</evidence>
<comment type="caution">
    <text evidence="1">The sequence shown here is derived from an EMBL/GenBank/DDBJ whole genome shotgun (WGS) entry which is preliminary data.</text>
</comment>
<proteinExistence type="predicted"/>
<reference evidence="1 2" key="1">
    <citation type="submission" date="2019-09" db="EMBL/GenBank/DDBJ databases">
        <title>Mumia zhuanghuii sp. nov. isolated from the intestinal contents of plateau pika (Ochotona curzoniae) in the Qinghai-Tibet plateau of China.</title>
        <authorList>
            <person name="Tian Z."/>
        </authorList>
    </citation>
    <scope>NUCLEOTIDE SEQUENCE [LARGE SCALE GENOMIC DNA]</scope>
    <source>
        <strain evidence="2">350</strain>
    </source>
</reference>
<dbReference type="AlphaFoldDB" id="A0A5Q6S2C4"/>
<dbReference type="Gene3D" id="3.30.450.20">
    <property type="entry name" value="PAS domain"/>
    <property type="match status" value="1"/>
</dbReference>
<organism evidence="1 2">
    <name type="scientific">Mumia zhuanghuii</name>
    <dbReference type="NCBI Taxonomy" id="2585211"/>
    <lineage>
        <taxon>Bacteria</taxon>
        <taxon>Bacillati</taxon>
        <taxon>Actinomycetota</taxon>
        <taxon>Actinomycetes</taxon>
        <taxon>Propionibacteriales</taxon>
        <taxon>Nocardioidaceae</taxon>
        <taxon>Mumia</taxon>
    </lineage>
</organism>
<evidence type="ECO:0000313" key="2">
    <source>
        <dbReference type="Proteomes" id="UP000307768"/>
    </source>
</evidence>
<gene>
    <name evidence="1" type="ORF">FE697_000690</name>
</gene>
<protein>
    <recommendedName>
        <fullName evidence="3">Cache domain-containing protein</fullName>
    </recommendedName>
</protein>
<sequence>MTVQATHDLEPPAAVVATYFSDVFAHLDAMRAAMEALFANGPVSAAEVSDAVAPMAARTLADPRRMGAGFVAARRALSDKALYLAWWQGENRQLLAEAEAPDSGDALDYTRHEWFRVPERTHRPHVAGPYVDYVCTDEYVLTATVPVLVDDQMVGVVGADTLVETLELMVLPSLRAVGEGATVVNGAGRAVVSQSPRIATGSRVDVARSREALGCGDLEFAVVIPA</sequence>
<evidence type="ECO:0000313" key="1">
    <source>
        <dbReference type="EMBL" id="KAA1424486.1"/>
    </source>
</evidence>
<dbReference type="OrthoDB" id="8687362at2"/>
<dbReference type="EMBL" id="VDFQ02000001">
    <property type="protein sequence ID" value="KAA1424486.1"/>
    <property type="molecule type" value="Genomic_DNA"/>
</dbReference>